<organism evidence="2 3">
    <name type="scientific">Dryococelus australis</name>
    <dbReference type="NCBI Taxonomy" id="614101"/>
    <lineage>
        <taxon>Eukaryota</taxon>
        <taxon>Metazoa</taxon>
        <taxon>Ecdysozoa</taxon>
        <taxon>Arthropoda</taxon>
        <taxon>Hexapoda</taxon>
        <taxon>Insecta</taxon>
        <taxon>Pterygota</taxon>
        <taxon>Neoptera</taxon>
        <taxon>Polyneoptera</taxon>
        <taxon>Phasmatodea</taxon>
        <taxon>Verophasmatodea</taxon>
        <taxon>Anareolatae</taxon>
        <taxon>Phasmatidae</taxon>
        <taxon>Eurycanthinae</taxon>
        <taxon>Dryococelus</taxon>
    </lineage>
</organism>
<protein>
    <submittedName>
        <fullName evidence="2">Uncharacterized protein</fullName>
    </submittedName>
</protein>
<sequence length="392" mass="44641">MDDWRVYERQKSEWCDQQTGLLDYTIDSELQCPTISPDFVIVGFSGLPPTMVANLTTYSRLLAEKLSNIGARRVIAAQAACALYPVFRSHFIPSQDPETGIRKTNSYRGNPESKPKRYPLHHDDSVTASVNMSVLKFCFFHPSSHLATETMLKRYARLTMILPPMYGIFHYHRSYWYVMEEASVLARKTKAKWSGAEFDMALARPQRPGLANDRFQVILLVSSRSDNDLAFEYNRLHHGQELITKSPDEKSPTTKAIRVQSPAGSLSDFRMWESCRTMPLVGGFSRGSPVSPVLSFRPCSILTSITLIGFQDHDVKSHQNLFTHSRRKKVFDLFLVESQEIIFRITVELRYAAYEALGVECTPWRNVLVNWSVELELGRLVVCDMSVPAADE</sequence>
<dbReference type="EMBL" id="JARBHB010000001">
    <property type="protein sequence ID" value="KAJ8897722.1"/>
    <property type="molecule type" value="Genomic_DNA"/>
</dbReference>
<reference evidence="2 3" key="1">
    <citation type="submission" date="2023-02" db="EMBL/GenBank/DDBJ databases">
        <title>LHISI_Scaffold_Assembly.</title>
        <authorList>
            <person name="Stuart O.P."/>
            <person name="Cleave R."/>
            <person name="Magrath M.J.L."/>
            <person name="Mikheyev A.S."/>
        </authorList>
    </citation>
    <scope>NUCLEOTIDE SEQUENCE [LARGE SCALE GENOMIC DNA]</scope>
    <source>
        <strain evidence="2">Daus_M_001</strain>
        <tissue evidence="2">Leg muscle</tissue>
    </source>
</reference>
<feature type="region of interest" description="Disordered" evidence="1">
    <location>
        <begin position="95"/>
        <end position="120"/>
    </location>
</feature>
<comment type="caution">
    <text evidence="2">The sequence shown here is derived from an EMBL/GenBank/DDBJ whole genome shotgun (WGS) entry which is preliminary data.</text>
</comment>
<gene>
    <name evidence="2" type="ORF">PR048_003072</name>
</gene>
<feature type="compositionally biased region" description="Basic and acidic residues" evidence="1">
    <location>
        <begin position="111"/>
        <end position="120"/>
    </location>
</feature>
<dbReference type="Proteomes" id="UP001159363">
    <property type="component" value="Chromosome 1"/>
</dbReference>
<name>A0ABQ9IM31_9NEOP</name>
<proteinExistence type="predicted"/>
<evidence type="ECO:0000313" key="2">
    <source>
        <dbReference type="EMBL" id="KAJ8897722.1"/>
    </source>
</evidence>
<keyword evidence="3" id="KW-1185">Reference proteome</keyword>
<accession>A0ABQ9IM31</accession>
<evidence type="ECO:0000256" key="1">
    <source>
        <dbReference type="SAM" id="MobiDB-lite"/>
    </source>
</evidence>
<evidence type="ECO:0000313" key="3">
    <source>
        <dbReference type="Proteomes" id="UP001159363"/>
    </source>
</evidence>